<protein>
    <submittedName>
        <fullName evidence="2">Uncharacterized protein</fullName>
    </submittedName>
</protein>
<keyword evidence="1" id="KW-0812">Transmembrane</keyword>
<name>A0A939PFR6_9ACTN</name>
<sequence length="159" mass="16515">MVASVSPVRSPRRMRPVLAPPVPTRVKRSRAAWLGLGLTAAGAAMIPWMYALAKQLPATTTVSNWSTAWVGLDAALALGLLSTGVLYTRNDPRHALTAAATAALLSVDAWFDVNTAAQGTEKATAIAMAGVEIPLAALCAALAYRGLKPAQPAQPTENS</sequence>
<keyword evidence="3" id="KW-1185">Reference proteome</keyword>
<dbReference type="EMBL" id="JAGEOJ010000014">
    <property type="protein sequence ID" value="MBO2451826.1"/>
    <property type="molecule type" value="Genomic_DNA"/>
</dbReference>
<evidence type="ECO:0000313" key="3">
    <source>
        <dbReference type="Proteomes" id="UP000669179"/>
    </source>
</evidence>
<keyword evidence="1" id="KW-1133">Transmembrane helix</keyword>
<feature type="transmembrane region" description="Helical" evidence="1">
    <location>
        <begin position="69"/>
        <end position="87"/>
    </location>
</feature>
<evidence type="ECO:0000256" key="1">
    <source>
        <dbReference type="SAM" id="Phobius"/>
    </source>
</evidence>
<dbReference type="Proteomes" id="UP000669179">
    <property type="component" value="Unassembled WGS sequence"/>
</dbReference>
<accession>A0A939PFR6</accession>
<proteinExistence type="predicted"/>
<gene>
    <name evidence="2" type="ORF">J4573_32395</name>
</gene>
<reference evidence="2" key="1">
    <citation type="submission" date="2021-03" db="EMBL/GenBank/DDBJ databases">
        <authorList>
            <person name="Kanchanasin P."/>
            <person name="Saeng-In P."/>
            <person name="Phongsopitanun W."/>
            <person name="Yuki M."/>
            <person name="Kudo T."/>
            <person name="Ohkuma M."/>
            <person name="Tanasupawat S."/>
        </authorList>
    </citation>
    <scope>NUCLEOTIDE SEQUENCE</scope>
    <source>
        <strain evidence="2">GKU 128</strain>
    </source>
</reference>
<keyword evidence="1" id="KW-0472">Membrane</keyword>
<organism evidence="2 3">
    <name type="scientific">Actinomadura barringtoniae</name>
    <dbReference type="NCBI Taxonomy" id="1427535"/>
    <lineage>
        <taxon>Bacteria</taxon>
        <taxon>Bacillati</taxon>
        <taxon>Actinomycetota</taxon>
        <taxon>Actinomycetes</taxon>
        <taxon>Streptosporangiales</taxon>
        <taxon>Thermomonosporaceae</taxon>
        <taxon>Actinomadura</taxon>
    </lineage>
</organism>
<evidence type="ECO:0000313" key="2">
    <source>
        <dbReference type="EMBL" id="MBO2451826.1"/>
    </source>
</evidence>
<dbReference type="RefSeq" id="WP_208259725.1">
    <property type="nucleotide sequence ID" value="NZ_JAGEOJ010000014.1"/>
</dbReference>
<dbReference type="AlphaFoldDB" id="A0A939PFR6"/>
<comment type="caution">
    <text evidence="2">The sequence shown here is derived from an EMBL/GenBank/DDBJ whole genome shotgun (WGS) entry which is preliminary data.</text>
</comment>